<feature type="transmembrane region" description="Helical" evidence="1">
    <location>
        <begin position="975"/>
        <end position="997"/>
    </location>
</feature>
<dbReference type="PANTHER" id="PTHR32063">
    <property type="match status" value="1"/>
</dbReference>
<evidence type="ECO:0000256" key="1">
    <source>
        <dbReference type="SAM" id="Phobius"/>
    </source>
</evidence>
<gene>
    <name evidence="2" type="ORF">VB738_11880</name>
</gene>
<dbReference type="SUPFAM" id="SSF82866">
    <property type="entry name" value="Multidrug efflux transporter AcrB transmembrane domain"/>
    <property type="match status" value="2"/>
</dbReference>
<dbReference type="Proteomes" id="UP001304461">
    <property type="component" value="Unassembled WGS sequence"/>
</dbReference>
<organism evidence="2 3">
    <name type="scientific">Cyanobium gracile UHCC 0139</name>
    <dbReference type="NCBI Taxonomy" id="3110308"/>
    <lineage>
        <taxon>Bacteria</taxon>
        <taxon>Bacillati</taxon>
        <taxon>Cyanobacteriota</taxon>
        <taxon>Cyanophyceae</taxon>
        <taxon>Synechococcales</taxon>
        <taxon>Prochlorococcaceae</taxon>
        <taxon>Cyanobium</taxon>
    </lineage>
</organism>
<keyword evidence="1" id="KW-1133">Transmembrane helix</keyword>
<dbReference type="EMBL" id="JAYGHX010000007">
    <property type="protein sequence ID" value="MEA5391955.1"/>
    <property type="molecule type" value="Genomic_DNA"/>
</dbReference>
<protein>
    <submittedName>
        <fullName evidence="2">Efflux RND transporter permease subunit</fullName>
    </submittedName>
</protein>
<dbReference type="InterPro" id="IPR001036">
    <property type="entry name" value="Acrflvin-R"/>
</dbReference>
<dbReference type="SUPFAM" id="SSF82693">
    <property type="entry name" value="Multidrug efflux transporter AcrB pore domain, PN1, PN2, PC1 and PC2 subdomains"/>
    <property type="match status" value="3"/>
</dbReference>
<dbReference type="PANTHER" id="PTHR32063:SF11">
    <property type="entry name" value="CATION OR DRUG EFFLUX SYSTEM PROTEIN"/>
    <property type="match status" value="1"/>
</dbReference>
<dbReference type="Pfam" id="PF00873">
    <property type="entry name" value="ACR_tran"/>
    <property type="match status" value="1"/>
</dbReference>
<evidence type="ECO:0000313" key="3">
    <source>
        <dbReference type="Proteomes" id="UP001304461"/>
    </source>
</evidence>
<dbReference type="Gene3D" id="3.30.70.1430">
    <property type="entry name" value="Multidrug efflux transporter AcrB pore domain"/>
    <property type="match status" value="2"/>
</dbReference>
<dbReference type="PRINTS" id="PR00702">
    <property type="entry name" value="ACRIFLAVINRP"/>
</dbReference>
<keyword evidence="1" id="KW-0472">Membrane</keyword>
<name>A0ABU5RWC0_9CYAN</name>
<accession>A0ABU5RWC0</accession>
<dbReference type="SUPFAM" id="SSF82714">
    <property type="entry name" value="Multidrug efflux transporter AcrB TolC docking domain, DN and DC subdomains"/>
    <property type="match status" value="2"/>
</dbReference>
<feature type="transmembrane region" description="Helical" evidence="1">
    <location>
        <begin position="875"/>
        <end position="893"/>
    </location>
</feature>
<feature type="transmembrane region" description="Helical" evidence="1">
    <location>
        <begin position="931"/>
        <end position="950"/>
    </location>
</feature>
<dbReference type="Gene3D" id="3.30.70.1440">
    <property type="entry name" value="Multidrug efflux transporter AcrB pore domain"/>
    <property type="match status" value="1"/>
</dbReference>
<dbReference type="RefSeq" id="WP_323305935.1">
    <property type="nucleotide sequence ID" value="NZ_JAYGHX010000007.1"/>
</dbReference>
<dbReference type="InterPro" id="IPR027463">
    <property type="entry name" value="AcrB_DN_DC_subdom"/>
</dbReference>
<feature type="transmembrane region" description="Helical" evidence="1">
    <location>
        <begin position="436"/>
        <end position="456"/>
    </location>
</feature>
<reference evidence="2 3" key="1">
    <citation type="submission" date="2023-12" db="EMBL/GenBank/DDBJ databases">
        <title>Baltic Sea Cyanobacteria.</title>
        <authorList>
            <person name="Delbaje E."/>
            <person name="Fewer D.P."/>
            <person name="Shishido T.K."/>
        </authorList>
    </citation>
    <scope>NUCLEOTIDE SEQUENCE [LARGE SCALE GENOMIC DNA]</scope>
    <source>
        <strain evidence="2 3">UHCC 0139</strain>
    </source>
</reference>
<sequence>MKSISDPFLRRPVLTLVLSLLVLLGGLISLPGLKVENLPPIAPGRVSVSASYPGASPEVVEQGVTTLLEKQFNGLERLDSIRSTSSANGSSISLSFEGGNPELNQINTQNEAAVVSRQLPAQVARFGVQVRRTSDDLLMVLSFSANRDRYDNVFLSGWVDQVIRDRLQRVPGVGEVRLFGGSSLAFRLWLDPLRLEERDLTISEVRDALEEQNVLAALGQAGVAPSPDDQLVTLPLRMEGRLRSPQEFEALVVDRSANGGVTLLKDVGRVTLGSENYESIATDLKGQTAVAMGIFQRDGSNALEVSQGINEALEQLGPRFPPGVDLQVIVDEAASIRTSIDRTTASLRDAVLLVFLVLLLGLGNSRLALISASAVPVALIGSLAVLRLSGDSINTLTLFGMVLASGLVVDDAIVVSEDIGRRLENGRPPLEAAREAMAELGGAVIATSLVLIVVFLPVLTLQGSLGRLYAPIALTIGGTIVFSTFNALTFTPVAASRLLHADRREPGWLLRWIDPPRRALERLEGPYDRLLSRVLGWRRRVVVGLLLGLLLTGLALQQRPTAFIPQEDSGQLRGVVLLQDGIALPRTQQVMEQVRAVVAEEPLMRFANFYAGRSFGDSSPNKGIFFLRLLPIEQRGGADQSAAAVVDRLNRQLRETISDATVIVSESPTVRGFSSESGLEFDLLDTSGGRLSLGEFQQEAEAFIAAARDTGAFEQVGTRFSADAPLLRLIPDRLRMASLQVDLDELVSVLGASFGSDYVNDSFEGDQVRKVIVQLEGDARRGADDVLALQVRNRDGQLIPVAQVVRLEAGTGPTTINHTRLVRSISIRAQPGPGVSSGQAIALLEQLQRDRASTATDLEWAGLAREEARAGGGNLQVFALAVLVMFLVLAGLYENFADPFIILATVPMGVLGGVAGLALRDLPLDVYGQMGLLVLVSLAAKNAILIVEFANQRLAEGMPLDEAVHGAAVARLRPILLTAFSSLAGFLPLLFATGAGAASRTSIGTVVFFGLLVATVLTLFLVPTLYRIVKGWELSLGAGHGRRAEPS</sequence>
<feature type="transmembrane region" description="Helical" evidence="1">
    <location>
        <begin position="1003"/>
        <end position="1026"/>
    </location>
</feature>
<feature type="transmembrane region" description="Helical" evidence="1">
    <location>
        <begin position="468"/>
        <end position="495"/>
    </location>
</feature>
<evidence type="ECO:0000313" key="2">
    <source>
        <dbReference type="EMBL" id="MEA5391955.1"/>
    </source>
</evidence>
<feature type="transmembrane region" description="Helical" evidence="1">
    <location>
        <begin position="900"/>
        <end position="919"/>
    </location>
</feature>
<dbReference type="Gene3D" id="3.30.2090.10">
    <property type="entry name" value="Multidrug efflux transporter AcrB TolC docking domain, DN and DC subdomains"/>
    <property type="match status" value="2"/>
</dbReference>
<feature type="transmembrane region" description="Helical" evidence="1">
    <location>
        <begin position="369"/>
        <end position="390"/>
    </location>
</feature>
<keyword evidence="3" id="KW-1185">Reference proteome</keyword>
<dbReference type="Gene3D" id="1.20.1640.10">
    <property type="entry name" value="Multidrug efflux transporter AcrB transmembrane domain"/>
    <property type="match status" value="2"/>
</dbReference>
<comment type="caution">
    <text evidence="2">The sequence shown here is derived from an EMBL/GenBank/DDBJ whole genome shotgun (WGS) entry which is preliminary data.</text>
</comment>
<feature type="transmembrane region" description="Helical" evidence="1">
    <location>
        <begin position="537"/>
        <end position="556"/>
    </location>
</feature>
<keyword evidence="1" id="KW-0812">Transmembrane</keyword>
<dbReference type="Gene3D" id="3.30.70.1320">
    <property type="entry name" value="Multidrug efflux transporter AcrB pore domain like"/>
    <property type="match status" value="1"/>
</dbReference>
<proteinExistence type="predicted"/>